<reference evidence="1 2" key="1">
    <citation type="submission" date="2021-05" db="EMBL/GenBank/DDBJ databases">
        <title>Novel Bacillus species.</title>
        <authorList>
            <person name="Liu G."/>
        </authorList>
    </citation>
    <scope>NUCLEOTIDE SEQUENCE [LARGE SCALE GENOMIC DNA]</scope>
    <source>
        <strain evidence="1 2">FJAT-49682</strain>
    </source>
</reference>
<name>A0A942UJW0_9BACI</name>
<dbReference type="InterPro" id="IPR010434">
    <property type="entry name" value="DUF1033"/>
</dbReference>
<protein>
    <submittedName>
        <fullName evidence="1">DUF1033 family protein</fullName>
    </submittedName>
</protein>
<dbReference type="Pfam" id="PF06279">
    <property type="entry name" value="DUF1033"/>
    <property type="match status" value="1"/>
</dbReference>
<gene>
    <name evidence="1" type="ORF">KHA91_04610</name>
</gene>
<dbReference type="RefSeq" id="WP_213097007.1">
    <property type="nucleotide sequence ID" value="NZ_JAGYPH010000001.1"/>
</dbReference>
<organism evidence="1 2">
    <name type="scientific">Lederbergia citrea</name>
    <dbReference type="NCBI Taxonomy" id="2833581"/>
    <lineage>
        <taxon>Bacteria</taxon>
        <taxon>Bacillati</taxon>
        <taxon>Bacillota</taxon>
        <taxon>Bacilli</taxon>
        <taxon>Bacillales</taxon>
        <taxon>Bacillaceae</taxon>
        <taxon>Lederbergia</taxon>
    </lineage>
</organism>
<dbReference type="AlphaFoldDB" id="A0A942UJW0"/>
<dbReference type="Proteomes" id="UP000676456">
    <property type="component" value="Unassembled WGS sequence"/>
</dbReference>
<evidence type="ECO:0000313" key="1">
    <source>
        <dbReference type="EMBL" id="MBS4222035.1"/>
    </source>
</evidence>
<sequence length="127" mass="15216">MKDIWEIVMTKSENEPWWFFEGWEKDIIESFTFHNKEAAVQKYFSLFNQLNRQCDHSKLKNSSMAAFWNDGDSFFCDHCDDDLQVFYGLLIMLNHKPYVLLEIDDQKSDTTVEVRKERCTYGYSKSK</sequence>
<proteinExistence type="predicted"/>
<keyword evidence="2" id="KW-1185">Reference proteome</keyword>
<accession>A0A942UJW0</accession>
<evidence type="ECO:0000313" key="2">
    <source>
        <dbReference type="Proteomes" id="UP000676456"/>
    </source>
</evidence>
<comment type="caution">
    <text evidence="1">The sequence shown here is derived from an EMBL/GenBank/DDBJ whole genome shotgun (WGS) entry which is preliminary data.</text>
</comment>
<dbReference type="EMBL" id="JAGYPN010000001">
    <property type="protein sequence ID" value="MBS4222035.1"/>
    <property type="molecule type" value="Genomic_DNA"/>
</dbReference>